<sequence>MAELNVEVERSPGAAVVRLEGDLDKLTASVLDERLSHLLAEGVHTFVVDASGLEFCDSSGLWVLIEHLRHVRERGGSLRLTGVHGVLRRVLDITGLNSAFP</sequence>
<dbReference type="Pfam" id="PF13466">
    <property type="entry name" value="STAS_2"/>
    <property type="match status" value="1"/>
</dbReference>
<dbReference type="RefSeq" id="WP_379574915.1">
    <property type="nucleotide sequence ID" value="NZ_JBHUFV010000036.1"/>
</dbReference>
<evidence type="ECO:0000259" key="3">
    <source>
        <dbReference type="PROSITE" id="PS50801"/>
    </source>
</evidence>
<evidence type="ECO:0000256" key="2">
    <source>
        <dbReference type="RuleBase" id="RU003749"/>
    </source>
</evidence>
<dbReference type="EMBL" id="JBHUFV010000036">
    <property type="protein sequence ID" value="MFD1934824.1"/>
    <property type="molecule type" value="Genomic_DNA"/>
</dbReference>
<dbReference type="Gene3D" id="3.30.750.24">
    <property type="entry name" value="STAS domain"/>
    <property type="match status" value="1"/>
</dbReference>
<dbReference type="PROSITE" id="PS50801">
    <property type="entry name" value="STAS"/>
    <property type="match status" value="1"/>
</dbReference>
<evidence type="ECO:0000256" key="1">
    <source>
        <dbReference type="ARBA" id="ARBA00009013"/>
    </source>
</evidence>
<dbReference type="InterPro" id="IPR002645">
    <property type="entry name" value="STAS_dom"/>
</dbReference>
<organism evidence="4 5">
    <name type="scientific">Nonomuraea mangrovi</name>
    <dbReference type="NCBI Taxonomy" id="2316207"/>
    <lineage>
        <taxon>Bacteria</taxon>
        <taxon>Bacillati</taxon>
        <taxon>Actinomycetota</taxon>
        <taxon>Actinomycetes</taxon>
        <taxon>Streptosporangiales</taxon>
        <taxon>Streptosporangiaceae</taxon>
        <taxon>Nonomuraea</taxon>
    </lineage>
</organism>
<feature type="domain" description="STAS" evidence="3">
    <location>
        <begin position="4"/>
        <end position="101"/>
    </location>
</feature>
<comment type="caution">
    <text evidence="4">The sequence shown here is derived from an EMBL/GenBank/DDBJ whole genome shotgun (WGS) entry which is preliminary data.</text>
</comment>
<proteinExistence type="inferred from homology"/>
<evidence type="ECO:0000313" key="4">
    <source>
        <dbReference type="EMBL" id="MFD1934824.1"/>
    </source>
</evidence>
<dbReference type="CDD" id="cd07043">
    <property type="entry name" value="STAS_anti-anti-sigma_factors"/>
    <property type="match status" value="1"/>
</dbReference>
<dbReference type="PANTHER" id="PTHR33495:SF2">
    <property type="entry name" value="ANTI-SIGMA FACTOR ANTAGONIST TM_1081-RELATED"/>
    <property type="match status" value="1"/>
</dbReference>
<comment type="similarity">
    <text evidence="1 2">Belongs to the anti-sigma-factor antagonist family.</text>
</comment>
<dbReference type="PANTHER" id="PTHR33495">
    <property type="entry name" value="ANTI-SIGMA FACTOR ANTAGONIST TM_1081-RELATED-RELATED"/>
    <property type="match status" value="1"/>
</dbReference>
<dbReference type="NCBIfam" id="TIGR00377">
    <property type="entry name" value="ant_ant_sig"/>
    <property type="match status" value="1"/>
</dbReference>
<evidence type="ECO:0000313" key="5">
    <source>
        <dbReference type="Proteomes" id="UP001597368"/>
    </source>
</evidence>
<dbReference type="InterPro" id="IPR036513">
    <property type="entry name" value="STAS_dom_sf"/>
</dbReference>
<gene>
    <name evidence="4" type="ORF">ACFSKW_25445</name>
</gene>
<dbReference type="InterPro" id="IPR003658">
    <property type="entry name" value="Anti-sigma_ant"/>
</dbReference>
<keyword evidence="5" id="KW-1185">Reference proteome</keyword>
<dbReference type="SUPFAM" id="SSF52091">
    <property type="entry name" value="SpoIIaa-like"/>
    <property type="match status" value="1"/>
</dbReference>
<name>A0ABW4T0X0_9ACTN</name>
<reference evidence="5" key="1">
    <citation type="journal article" date="2019" name="Int. J. Syst. Evol. Microbiol.">
        <title>The Global Catalogue of Microorganisms (GCM) 10K type strain sequencing project: providing services to taxonomists for standard genome sequencing and annotation.</title>
        <authorList>
            <consortium name="The Broad Institute Genomics Platform"/>
            <consortium name="The Broad Institute Genome Sequencing Center for Infectious Disease"/>
            <person name="Wu L."/>
            <person name="Ma J."/>
        </authorList>
    </citation>
    <scope>NUCLEOTIDE SEQUENCE [LARGE SCALE GENOMIC DNA]</scope>
    <source>
        <strain evidence="5">ICMP 6774ER</strain>
    </source>
</reference>
<dbReference type="Proteomes" id="UP001597368">
    <property type="component" value="Unassembled WGS sequence"/>
</dbReference>
<accession>A0ABW4T0X0</accession>
<dbReference type="InterPro" id="IPR058548">
    <property type="entry name" value="MlaB-like_STAS"/>
</dbReference>
<protein>
    <recommendedName>
        <fullName evidence="2">Anti-sigma factor antagonist</fullName>
    </recommendedName>
</protein>